<keyword evidence="1" id="KW-0472">Membrane</keyword>
<gene>
    <name evidence="2" type="ORF">NPIL_389521</name>
</gene>
<keyword evidence="1" id="KW-1133">Transmembrane helix</keyword>
<organism evidence="2 3">
    <name type="scientific">Nephila pilipes</name>
    <name type="common">Giant wood spider</name>
    <name type="synonym">Nephila maculata</name>
    <dbReference type="NCBI Taxonomy" id="299642"/>
    <lineage>
        <taxon>Eukaryota</taxon>
        <taxon>Metazoa</taxon>
        <taxon>Ecdysozoa</taxon>
        <taxon>Arthropoda</taxon>
        <taxon>Chelicerata</taxon>
        <taxon>Arachnida</taxon>
        <taxon>Araneae</taxon>
        <taxon>Araneomorphae</taxon>
        <taxon>Entelegynae</taxon>
        <taxon>Araneoidea</taxon>
        <taxon>Nephilidae</taxon>
        <taxon>Nephila</taxon>
    </lineage>
</organism>
<name>A0A8X6Q5F6_NEPPI</name>
<sequence length="54" mass="5528">VASGSLLGGFGFDKLGGRKTFLLAAVVSVICAPSLALVTAIRRKLLPKGSNLDQ</sequence>
<dbReference type="AlphaFoldDB" id="A0A8X6Q5F6"/>
<keyword evidence="3" id="KW-1185">Reference proteome</keyword>
<feature type="non-terminal residue" evidence="2">
    <location>
        <position position="1"/>
    </location>
</feature>
<evidence type="ECO:0000256" key="1">
    <source>
        <dbReference type="SAM" id="Phobius"/>
    </source>
</evidence>
<dbReference type="EMBL" id="BMAW01077475">
    <property type="protein sequence ID" value="GFU06569.1"/>
    <property type="molecule type" value="Genomic_DNA"/>
</dbReference>
<evidence type="ECO:0000313" key="2">
    <source>
        <dbReference type="EMBL" id="GFU06569.1"/>
    </source>
</evidence>
<keyword evidence="1" id="KW-0812">Transmembrane</keyword>
<evidence type="ECO:0000313" key="3">
    <source>
        <dbReference type="Proteomes" id="UP000887013"/>
    </source>
</evidence>
<protein>
    <submittedName>
        <fullName evidence="2">Uncharacterized protein</fullName>
    </submittedName>
</protein>
<accession>A0A8X6Q5F6</accession>
<comment type="caution">
    <text evidence="2">The sequence shown here is derived from an EMBL/GenBank/DDBJ whole genome shotgun (WGS) entry which is preliminary data.</text>
</comment>
<dbReference type="OrthoDB" id="7531894at2759"/>
<proteinExistence type="predicted"/>
<reference evidence="2" key="1">
    <citation type="submission" date="2020-08" db="EMBL/GenBank/DDBJ databases">
        <title>Multicomponent nature underlies the extraordinary mechanical properties of spider dragline silk.</title>
        <authorList>
            <person name="Kono N."/>
            <person name="Nakamura H."/>
            <person name="Mori M."/>
            <person name="Yoshida Y."/>
            <person name="Ohtoshi R."/>
            <person name="Malay A.D."/>
            <person name="Moran D.A.P."/>
            <person name="Tomita M."/>
            <person name="Numata K."/>
            <person name="Arakawa K."/>
        </authorList>
    </citation>
    <scope>NUCLEOTIDE SEQUENCE</scope>
</reference>
<feature type="transmembrane region" description="Helical" evidence="1">
    <location>
        <begin position="20"/>
        <end position="41"/>
    </location>
</feature>
<dbReference type="Proteomes" id="UP000887013">
    <property type="component" value="Unassembled WGS sequence"/>
</dbReference>